<sequence length="95" mass="10092">MEAAATAREALMHNVWATADRTVMNLVDKWGSQAAQVQAIEPESQERGACYRLAGGASDTLDVFLSAGLHRCSASPSATPSSTCSTLHLLNSDER</sequence>
<keyword evidence="3" id="KW-1185">Reference proteome</keyword>
<feature type="compositionally biased region" description="Low complexity" evidence="1">
    <location>
        <begin position="75"/>
        <end position="85"/>
    </location>
</feature>
<feature type="region of interest" description="Disordered" evidence="1">
    <location>
        <begin position="75"/>
        <end position="95"/>
    </location>
</feature>
<evidence type="ECO:0000313" key="2">
    <source>
        <dbReference type="EMBL" id="PVD27917.1"/>
    </source>
</evidence>
<dbReference type="Proteomes" id="UP000245119">
    <property type="component" value="Linkage Group LG6"/>
</dbReference>
<evidence type="ECO:0000313" key="3">
    <source>
        <dbReference type="Proteomes" id="UP000245119"/>
    </source>
</evidence>
<gene>
    <name evidence="2" type="ORF">C0Q70_10492</name>
</gene>
<name>A0A2T7P3B3_POMCA</name>
<reference evidence="2 3" key="1">
    <citation type="submission" date="2018-04" db="EMBL/GenBank/DDBJ databases">
        <title>The genome of golden apple snail Pomacea canaliculata provides insight into stress tolerance and invasive adaptation.</title>
        <authorList>
            <person name="Liu C."/>
            <person name="Liu B."/>
            <person name="Ren Y."/>
            <person name="Zhang Y."/>
            <person name="Wang H."/>
            <person name="Li S."/>
            <person name="Jiang F."/>
            <person name="Yin L."/>
            <person name="Zhang G."/>
            <person name="Qian W."/>
            <person name="Fan W."/>
        </authorList>
    </citation>
    <scope>NUCLEOTIDE SEQUENCE [LARGE SCALE GENOMIC DNA]</scope>
    <source>
        <strain evidence="2">SZHN2017</strain>
        <tissue evidence="2">Muscle</tissue>
    </source>
</reference>
<comment type="caution">
    <text evidence="2">The sequence shown here is derived from an EMBL/GenBank/DDBJ whole genome shotgun (WGS) entry which is preliminary data.</text>
</comment>
<protein>
    <submittedName>
        <fullName evidence="2">Uncharacterized protein</fullName>
    </submittedName>
</protein>
<evidence type="ECO:0000256" key="1">
    <source>
        <dbReference type="SAM" id="MobiDB-lite"/>
    </source>
</evidence>
<dbReference type="AlphaFoldDB" id="A0A2T7P3B3"/>
<organism evidence="2 3">
    <name type="scientific">Pomacea canaliculata</name>
    <name type="common">Golden apple snail</name>
    <dbReference type="NCBI Taxonomy" id="400727"/>
    <lineage>
        <taxon>Eukaryota</taxon>
        <taxon>Metazoa</taxon>
        <taxon>Spiralia</taxon>
        <taxon>Lophotrochozoa</taxon>
        <taxon>Mollusca</taxon>
        <taxon>Gastropoda</taxon>
        <taxon>Caenogastropoda</taxon>
        <taxon>Architaenioglossa</taxon>
        <taxon>Ampullarioidea</taxon>
        <taxon>Ampullariidae</taxon>
        <taxon>Pomacea</taxon>
    </lineage>
</organism>
<proteinExistence type="predicted"/>
<dbReference type="EMBL" id="PZQS01000006">
    <property type="protein sequence ID" value="PVD27917.1"/>
    <property type="molecule type" value="Genomic_DNA"/>
</dbReference>
<accession>A0A2T7P3B3</accession>